<dbReference type="AlphaFoldDB" id="A0A6P7JSB4"/>
<organism evidence="2 3">
    <name type="scientific">Parambassis ranga</name>
    <name type="common">Indian glassy fish</name>
    <dbReference type="NCBI Taxonomy" id="210632"/>
    <lineage>
        <taxon>Eukaryota</taxon>
        <taxon>Metazoa</taxon>
        <taxon>Chordata</taxon>
        <taxon>Craniata</taxon>
        <taxon>Vertebrata</taxon>
        <taxon>Euteleostomi</taxon>
        <taxon>Actinopterygii</taxon>
        <taxon>Neopterygii</taxon>
        <taxon>Teleostei</taxon>
        <taxon>Neoteleostei</taxon>
        <taxon>Acanthomorphata</taxon>
        <taxon>Ovalentaria</taxon>
        <taxon>Ambassidae</taxon>
        <taxon>Parambassis</taxon>
    </lineage>
</organism>
<dbReference type="SUPFAM" id="SSF81321">
    <property type="entry name" value="Family A G protein-coupled receptor-like"/>
    <property type="match status" value="1"/>
</dbReference>
<proteinExistence type="predicted"/>
<gene>
    <name evidence="3" type="primary">LOC114447612</name>
</gene>
<feature type="transmembrane region" description="Helical" evidence="1">
    <location>
        <begin position="204"/>
        <end position="223"/>
    </location>
</feature>
<evidence type="ECO:0000313" key="3">
    <source>
        <dbReference type="RefSeq" id="XP_028279803.1"/>
    </source>
</evidence>
<keyword evidence="1" id="KW-0812">Transmembrane</keyword>
<protein>
    <submittedName>
        <fullName evidence="3">Uncharacterized protein LOC114447612</fullName>
    </submittedName>
</protein>
<reference evidence="3" key="1">
    <citation type="submission" date="2025-08" db="UniProtKB">
        <authorList>
            <consortium name="RefSeq"/>
        </authorList>
    </citation>
    <scope>IDENTIFICATION</scope>
</reference>
<dbReference type="GeneID" id="114447612"/>
<evidence type="ECO:0000313" key="2">
    <source>
        <dbReference type="Proteomes" id="UP000515145"/>
    </source>
</evidence>
<evidence type="ECO:0000256" key="1">
    <source>
        <dbReference type="SAM" id="Phobius"/>
    </source>
</evidence>
<name>A0A6P7JSB4_9TELE</name>
<keyword evidence="2" id="KW-1185">Reference proteome</keyword>
<feature type="transmembrane region" description="Helical" evidence="1">
    <location>
        <begin position="100"/>
        <end position="120"/>
    </location>
</feature>
<accession>A0A6P7JSB4</accession>
<dbReference type="Gene3D" id="1.20.1070.10">
    <property type="entry name" value="Rhodopsin 7-helix transmembrane proteins"/>
    <property type="match status" value="1"/>
</dbReference>
<dbReference type="InParanoid" id="A0A6P7JSB4"/>
<dbReference type="OrthoDB" id="5961704at2759"/>
<dbReference type="RefSeq" id="XP_028279803.1">
    <property type="nucleotide sequence ID" value="XM_028424002.1"/>
</dbReference>
<keyword evidence="1" id="KW-1133">Transmembrane helix</keyword>
<sequence>MGFEYPSISPNTGVQTDHVPVTYYANLLISNLIVLCTINAWKFIIPVNLLIPDDYEAVTIIRIIFWFAVMAGLSFRVCFALERCFAITFPQCQCIRQTKVSVLLCVGVWVLCAVAIPHIFFFGLHLIIPIFSLLPTPVFIVCLARAIKALPAATLMPAEKKRGALAILVLLLLHNCLTILPMMIFYIYDYINYTLPSSFSHLDMVWALFCLGPLVDLILCLFLRKGPVDMLLASCCEMENAVDEDLHHTTSV</sequence>
<keyword evidence="1" id="KW-0472">Membrane</keyword>
<feature type="transmembrane region" description="Helical" evidence="1">
    <location>
        <begin position="21"/>
        <end position="45"/>
    </location>
</feature>
<dbReference type="Proteomes" id="UP000515145">
    <property type="component" value="Chromosome 15"/>
</dbReference>
<feature type="transmembrane region" description="Helical" evidence="1">
    <location>
        <begin position="126"/>
        <end position="144"/>
    </location>
</feature>
<feature type="transmembrane region" description="Helical" evidence="1">
    <location>
        <begin position="57"/>
        <end position="79"/>
    </location>
</feature>
<feature type="transmembrane region" description="Helical" evidence="1">
    <location>
        <begin position="165"/>
        <end position="188"/>
    </location>
</feature>